<dbReference type="AlphaFoldDB" id="A0A9X3PN25"/>
<dbReference type="CDD" id="cd00085">
    <property type="entry name" value="HNHc"/>
    <property type="match status" value="1"/>
</dbReference>
<reference evidence="2" key="1">
    <citation type="submission" date="2022-12" db="EMBL/GenBank/DDBJ databases">
        <title>Gycomyces niveus sp.nov., a novel actinomycete isolated from soil in Shouguang.</title>
        <authorList>
            <person name="Yang X."/>
        </authorList>
    </citation>
    <scope>NUCLEOTIDE SEQUENCE</scope>
    <source>
        <strain evidence="2">DSM 44724</strain>
    </source>
</reference>
<keyword evidence="2" id="KW-0378">Hydrolase</keyword>
<proteinExistence type="predicted"/>
<feature type="region of interest" description="Disordered" evidence="1">
    <location>
        <begin position="1"/>
        <end position="24"/>
    </location>
</feature>
<keyword evidence="5" id="KW-1185">Reference proteome</keyword>
<comment type="caution">
    <text evidence="2">The sequence shown here is derived from an EMBL/GenBank/DDBJ whole genome shotgun (WGS) entry which is preliminary data.</text>
</comment>
<protein>
    <submittedName>
        <fullName evidence="2">HNH endonuclease signature motif containing protein</fullName>
    </submittedName>
</protein>
<dbReference type="RefSeq" id="WP_270123448.1">
    <property type="nucleotide sequence ID" value="NZ_BAAAOM010000001.1"/>
</dbReference>
<reference evidence="3 5" key="2">
    <citation type="submission" date="2023-07" db="EMBL/GenBank/DDBJ databases">
        <title>Sequencing the genomes of 1000 actinobacteria strains.</title>
        <authorList>
            <person name="Klenk H.-P."/>
        </authorList>
    </citation>
    <scope>NUCLEOTIDE SEQUENCE [LARGE SCALE GENOMIC DNA]</scope>
    <source>
        <strain evidence="3 5">DSM 44724</strain>
    </source>
</reference>
<sequence length="213" mass="23760">MEEEVTSPDTDRPTNSAARPSPNEVRAFTEAWQSRPGFEAPAEEVGVELPAPVYTSWEDYLARTTERERLQWCRVKAKTASRERLMSGRPERRVTPLEVWQVAEGAQGRCVYCGSLALERRPTGHDGRPMPWAMVGRRIGSLDHRVGILDGGTNDLENLAWACLWCNVWETERRPGATDHGGLQRSDQQSRLALFFLITTLAGLEAAPAEGVS</sequence>
<gene>
    <name evidence="3" type="ORF">J2S69_005286</name>
    <name evidence="2" type="ORF">O2L01_18320</name>
</gene>
<evidence type="ECO:0000256" key="1">
    <source>
        <dbReference type="SAM" id="MobiDB-lite"/>
    </source>
</evidence>
<evidence type="ECO:0000313" key="4">
    <source>
        <dbReference type="Proteomes" id="UP001145799"/>
    </source>
</evidence>
<keyword evidence="2" id="KW-0540">Nuclease</keyword>
<keyword evidence="2" id="KW-0255">Endonuclease</keyword>
<name>A0A9X3PN25_9ACTN</name>
<evidence type="ECO:0000313" key="2">
    <source>
        <dbReference type="EMBL" id="MDA1386960.1"/>
    </source>
</evidence>
<dbReference type="GO" id="GO:0004519">
    <property type="term" value="F:endonuclease activity"/>
    <property type="evidence" value="ECO:0007669"/>
    <property type="project" value="UniProtKB-KW"/>
</dbReference>
<dbReference type="Proteomes" id="UP001145799">
    <property type="component" value="Unassembled WGS sequence"/>
</dbReference>
<accession>A0A9X3PN25</accession>
<evidence type="ECO:0000313" key="3">
    <source>
        <dbReference type="EMBL" id="MDR7341567.1"/>
    </source>
</evidence>
<organism evidence="2 4">
    <name type="scientific">Glycomyces lechevalierae</name>
    <dbReference type="NCBI Taxonomy" id="256034"/>
    <lineage>
        <taxon>Bacteria</taxon>
        <taxon>Bacillati</taxon>
        <taxon>Actinomycetota</taxon>
        <taxon>Actinomycetes</taxon>
        <taxon>Glycomycetales</taxon>
        <taxon>Glycomycetaceae</taxon>
        <taxon>Glycomyces</taxon>
    </lineage>
</organism>
<dbReference type="EMBL" id="JAVDYD010000001">
    <property type="protein sequence ID" value="MDR7341567.1"/>
    <property type="molecule type" value="Genomic_DNA"/>
</dbReference>
<dbReference type="Gene3D" id="1.10.30.50">
    <property type="match status" value="1"/>
</dbReference>
<dbReference type="EMBL" id="JAPZVQ010000012">
    <property type="protein sequence ID" value="MDA1386960.1"/>
    <property type="molecule type" value="Genomic_DNA"/>
</dbReference>
<evidence type="ECO:0000313" key="5">
    <source>
        <dbReference type="Proteomes" id="UP001183604"/>
    </source>
</evidence>
<dbReference type="InterPro" id="IPR003615">
    <property type="entry name" value="HNH_nuc"/>
</dbReference>
<dbReference type="Proteomes" id="UP001183604">
    <property type="component" value="Unassembled WGS sequence"/>
</dbReference>